<sequence>MQTNPRSYRKGCLRVIKKQKRVAMLGSFGTDGSRLTSLRGNAWMIRLAGTDKVDIVQASRVAVLAWRDKFKISMMRRKKTRSNAAGALGNFVRNSEELYKDLCASQVRWKLFDLAMTEMITATRRIVLFSLVLVR</sequence>
<comment type="caution">
    <text evidence="1">The sequence shown here is derived from an EMBL/GenBank/DDBJ whole genome shotgun (WGS) entry which is preliminary data.</text>
</comment>
<keyword evidence="2" id="KW-1185">Reference proteome</keyword>
<organism evidence="1 2">
    <name type="scientific">Peronospora belbahrii</name>
    <dbReference type="NCBI Taxonomy" id="622444"/>
    <lineage>
        <taxon>Eukaryota</taxon>
        <taxon>Sar</taxon>
        <taxon>Stramenopiles</taxon>
        <taxon>Oomycota</taxon>
        <taxon>Peronosporomycetes</taxon>
        <taxon>Peronosporales</taxon>
        <taxon>Peronosporaceae</taxon>
        <taxon>Peronospora</taxon>
    </lineage>
</organism>
<evidence type="ECO:0000313" key="2">
    <source>
        <dbReference type="Proteomes" id="UP001158986"/>
    </source>
</evidence>
<protein>
    <submittedName>
        <fullName evidence="1">Uncharacterized protein</fullName>
    </submittedName>
</protein>
<proteinExistence type="predicted"/>
<accession>A0ABN8D6V9</accession>
<reference evidence="1 2" key="1">
    <citation type="submission" date="2021-11" db="EMBL/GenBank/DDBJ databases">
        <authorList>
            <person name="Islam A."/>
            <person name="Islam S."/>
            <person name="Flora M.S."/>
            <person name="Rahman M."/>
            <person name="Ziaur R.M."/>
            <person name="Epstein J.H."/>
            <person name="Hassan M."/>
            <person name="Klassen M."/>
            <person name="Woodard K."/>
            <person name="Webb A."/>
            <person name="Webby R.J."/>
            <person name="El Zowalaty M.E."/>
        </authorList>
    </citation>
    <scope>NUCLEOTIDE SEQUENCE [LARGE SCALE GENOMIC DNA]</scope>
    <source>
        <strain evidence="1">Pbs1</strain>
    </source>
</reference>
<evidence type="ECO:0000313" key="1">
    <source>
        <dbReference type="EMBL" id="CAH0520296.1"/>
    </source>
</evidence>
<name>A0ABN8D6V9_9STRA</name>
<dbReference type="EMBL" id="CAKLCB010000348">
    <property type="protein sequence ID" value="CAH0520296.1"/>
    <property type="molecule type" value="Genomic_DNA"/>
</dbReference>
<dbReference type="Proteomes" id="UP001158986">
    <property type="component" value="Unassembled WGS sequence"/>
</dbReference>
<gene>
    <name evidence="1" type="ORF">PBS001_LOCUS6784</name>
</gene>